<dbReference type="SUPFAM" id="SSF50978">
    <property type="entry name" value="WD40 repeat-like"/>
    <property type="match status" value="1"/>
</dbReference>
<organism evidence="12 13">
    <name type="scientific">Lentinula aff. detonsa</name>
    <dbReference type="NCBI Taxonomy" id="2804958"/>
    <lineage>
        <taxon>Eukaryota</taxon>
        <taxon>Fungi</taxon>
        <taxon>Dikarya</taxon>
        <taxon>Basidiomycota</taxon>
        <taxon>Agaricomycotina</taxon>
        <taxon>Agaricomycetes</taxon>
        <taxon>Agaricomycetidae</taxon>
        <taxon>Agaricales</taxon>
        <taxon>Marasmiineae</taxon>
        <taxon>Omphalotaceae</taxon>
        <taxon>Lentinula</taxon>
    </lineage>
</organism>
<dbReference type="InterPro" id="IPR015943">
    <property type="entry name" value="WD40/YVTN_repeat-like_dom_sf"/>
</dbReference>
<dbReference type="InterPro" id="IPR001680">
    <property type="entry name" value="WD40_rpt"/>
</dbReference>
<dbReference type="PANTHER" id="PTHR46027:SF1">
    <property type="entry name" value="PEROXISOMAL TARGETING SIGNAL 2 RECEPTOR"/>
    <property type="match status" value="1"/>
</dbReference>
<keyword evidence="3" id="KW-0813">Transport</keyword>
<evidence type="ECO:0000256" key="2">
    <source>
        <dbReference type="ARBA" id="ARBA00004514"/>
    </source>
</evidence>
<evidence type="ECO:0000256" key="7">
    <source>
        <dbReference type="ARBA" id="ARBA00022927"/>
    </source>
</evidence>
<feature type="repeat" description="WD" evidence="11">
    <location>
        <begin position="284"/>
        <end position="317"/>
    </location>
</feature>
<dbReference type="GO" id="GO:0005829">
    <property type="term" value="C:cytosol"/>
    <property type="evidence" value="ECO:0007669"/>
    <property type="project" value="UniProtKB-SubCell"/>
</dbReference>
<dbReference type="Gene3D" id="2.130.10.10">
    <property type="entry name" value="YVTN repeat-like/Quinoprotein amine dehydrogenase"/>
    <property type="match status" value="1"/>
</dbReference>
<keyword evidence="13" id="KW-1185">Reference proteome</keyword>
<proteinExistence type="inferred from homology"/>
<protein>
    <recommendedName>
        <fullName evidence="10">Peroxin-7</fullName>
    </recommendedName>
</protein>
<dbReference type="Pfam" id="PF00400">
    <property type="entry name" value="WD40"/>
    <property type="match status" value="5"/>
</dbReference>
<accession>A0AA38NMJ0</accession>
<dbReference type="SMART" id="SM00320">
    <property type="entry name" value="WD40"/>
    <property type="match status" value="6"/>
</dbReference>
<dbReference type="PROSITE" id="PS50082">
    <property type="entry name" value="WD_REPEATS_2"/>
    <property type="match status" value="5"/>
</dbReference>
<feature type="repeat" description="WD" evidence="11">
    <location>
        <begin position="232"/>
        <end position="265"/>
    </location>
</feature>
<evidence type="ECO:0000313" key="13">
    <source>
        <dbReference type="Proteomes" id="UP001163798"/>
    </source>
</evidence>
<dbReference type="InterPro" id="IPR036322">
    <property type="entry name" value="WD40_repeat_dom_sf"/>
</dbReference>
<dbReference type="EMBL" id="MU793302">
    <property type="protein sequence ID" value="KAJ3786963.1"/>
    <property type="molecule type" value="Genomic_DNA"/>
</dbReference>
<reference evidence="12" key="1">
    <citation type="submission" date="2022-08" db="EMBL/GenBank/DDBJ databases">
        <authorList>
            <consortium name="DOE Joint Genome Institute"/>
            <person name="Min B."/>
            <person name="Riley R."/>
            <person name="Sierra-Patev S."/>
            <person name="Naranjo-Ortiz M."/>
            <person name="Looney B."/>
            <person name="Konkel Z."/>
            <person name="Slot J.C."/>
            <person name="Sakamoto Y."/>
            <person name="Steenwyk J.L."/>
            <person name="Rokas A."/>
            <person name="Carro J."/>
            <person name="Camarero S."/>
            <person name="Ferreira P."/>
            <person name="Molpeceres G."/>
            <person name="Ruiz-Duenas F.J."/>
            <person name="Serrano A."/>
            <person name="Henrissat B."/>
            <person name="Drula E."/>
            <person name="Hughes K.W."/>
            <person name="Mata J.L."/>
            <person name="Ishikawa N.K."/>
            <person name="Vargas-Isla R."/>
            <person name="Ushijima S."/>
            <person name="Smith C.A."/>
            <person name="Ahrendt S."/>
            <person name="Andreopoulos W."/>
            <person name="He G."/>
            <person name="Labutti K."/>
            <person name="Lipzen A."/>
            <person name="Ng V."/>
            <person name="Sandor L."/>
            <person name="Barry K."/>
            <person name="Martinez A.T."/>
            <person name="Xiao Y."/>
            <person name="Gibbons J.G."/>
            <person name="Terashima K."/>
            <person name="Hibbett D.S."/>
            <person name="Grigoriev I.V."/>
        </authorList>
    </citation>
    <scope>NUCLEOTIDE SEQUENCE</scope>
    <source>
        <strain evidence="12">TFB10291</strain>
    </source>
</reference>
<dbReference type="Proteomes" id="UP001163798">
    <property type="component" value="Unassembled WGS sequence"/>
</dbReference>
<evidence type="ECO:0000256" key="5">
    <source>
        <dbReference type="ARBA" id="ARBA00022574"/>
    </source>
</evidence>
<dbReference type="PROSITE" id="PS00678">
    <property type="entry name" value="WD_REPEATS_1"/>
    <property type="match status" value="1"/>
</dbReference>
<feature type="repeat" description="WD" evidence="11">
    <location>
        <begin position="86"/>
        <end position="120"/>
    </location>
</feature>
<evidence type="ECO:0000256" key="10">
    <source>
        <dbReference type="ARBA" id="ARBA00032565"/>
    </source>
</evidence>
<feature type="repeat" description="WD" evidence="11">
    <location>
        <begin position="130"/>
        <end position="172"/>
    </location>
</feature>
<keyword evidence="7" id="KW-0653">Protein transport</keyword>
<comment type="similarity">
    <text evidence="9">Belongs to the WD repeat peroxin-7 family.</text>
</comment>
<evidence type="ECO:0000256" key="9">
    <source>
        <dbReference type="ARBA" id="ARBA00024017"/>
    </source>
</evidence>
<sequence length="365" mass="40437">MTVGVKVRLHNHPSFPATWTFFSMNPPAVLQTPGFAHYSLAWSPFFNSRLALASSANFGLVGNGRLHIVSLVPGPGGLPTLKLDKFFESQDGLYDLAWSEAHENHVVTASGDGSIRLWDVTLDNLAIGVWQEHTKEVFSIDWSNIQKDTFISSSWDGTVKIWKPDRPRSILTLQAHQSCVYQALFSPHQPELISTCSTDGTLKIFDLRSPAYATGPSTNTFTNPLSAAVLTVPASASEVLTLDWNKYRPLVLASGSVDRMVKVWDCRMVKMGDSQVGGTCECSLPGHEYAVRKLQWSPHQADLLATASYDMTCRIWNTIPMGPQPPLRYIHDAHTEFVVGCAWSLYDEGLLATCSWDSRLNVLRP</sequence>
<evidence type="ECO:0000256" key="1">
    <source>
        <dbReference type="ARBA" id="ARBA00004253"/>
    </source>
</evidence>
<gene>
    <name evidence="12" type="ORF">GGU10DRAFT_350183</name>
</gene>
<dbReference type="InterPro" id="IPR020472">
    <property type="entry name" value="WD40_PAC1"/>
</dbReference>
<dbReference type="InterPro" id="IPR044536">
    <property type="entry name" value="PEX7"/>
</dbReference>
<keyword evidence="4" id="KW-0963">Cytoplasm</keyword>
<keyword evidence="8" id="KW-0576">Peroxisome</keyword>
<name>A0AA38NMJ0_9AGAR</name>
<dbReference type="PROSITE" id="PS50294">
    <property type="entry name" value="WD_REPEATS_REGION"/>
    <property type="match status" value="3"/>
</dbReference>
<evidence type="ECO:0000256" key="4">
    <source>
        <dbReference type="ARBA" id="ARBA00022490"/>
    </source>
</evidence>
<dbReference type="AlphaFoldDB" id="A0AA38NMJ0"/>
<evidence type="ECO:0000256" key="8">
    <source>
        <dbReference type="ARBA" id="ARBA00023140"/>
    </source>
</evidence>
<evidence type="ECO:0000256" key="3">
    <source>
        <dbReference type="ARBA" id="ARBA00022448"/>
    </source>
</evidence>
<feature type="repeat" description="WD" evidence="11">
    <location>
        <begin position="173"/>
        <end position="209"/>
    </location>
</feature>
<keyword evidence="6" id="KW-0677">Repeat</keyword>
<dbReference type="InterPro" id="IPR019775">
    <property type="entry name" value="WD40_repeat_CS"/>
</dbReference>
<evidence type="ECO:0000256" key="11">
    <source>
        <dbReference type="PROSITE-ProRule" id="PRU00221"/>
    </source>
</evidence>
<dbReference type="GO" id="GO:0005053">
    <property type="term" value="F:peroxisome matrix targeting signal-2 binding"/>
    <property type="evidence" value="ECO:0007669"/>
    <property type="project" value="InterPro"/>
</dbReference>
<evidence type="ECO:0000256" key="6">
    <source>
        <dbReference type="ARBA" id="ARBA00022737"/>
    </source>
</evidence>
<comment type="subcellular location">
    <subcellularLocation>
        <location evidence="2">Cytoplasm</location>
        <location evidence="2">Cytosol</location>
    </subcellularLocation>
    <subcellularLocation>
        <location evidence="1">Peroxisome matrix</location>
    </subcellularLocation>
</comment>
<dbReference type="GO" id="GO:0005782">
    <property type="term" value="C:peroxisomal matrix"/>
    <property type="evidence" value="ECO:0007669"/>
    <property type="project" value="UniProtKB-SubCell"/>
</dbReference>
<keyword evidence="5 11" id="KW-0853">WD repeat</keyword>
<dbReference type="PRINTS" id="PR00320">
    <property type="entry name" value="GPROTEINBRPT"/>
</dbReference>
<evidence type="ECO:0000313" key="12">
    <source>
        <dbReference type="EMBL" id="KAJ3786963.1"/>
    </source>
</evidence>
<comment type="caution">
    <text evidence="12">The sequence shown here is derived from an EMBL/GenBank/DDBJ whole genome shotgun (WGS) entry which is preliminary data.</text>
</comment>
<dbReference type="GO" id="GO:0016558">
    <property type="term" value="P:protein import into peroxisome matrix"/>
    <property type="evidence" value="ECO:0007669"/>
    <property type="project" value="InterPro"/>
</dbReference>
<dbReference type="PANTHER" id="PTHR46027">
    <property type="entry name" value="PEROXISOMAL TARGETING SIGNAL 2 RECEPTOR"/>
    <property type="match status" value="1"/>
</dbReference>